<dbReference type="Proteomes" id="UP000272942">
    <property type="component" value="Unassembled WGS sequence"/>
</dbReference>
<dbReference type="InterPro" id="IPR049630">
    <property type="entry name" value="DYDC-like_DD"/>
</dbReference>
<evidence type="ECO:0000313" key="3">
    <source>
        <dbReference type="Proteomes" id="UP000272942"/>
    </source>
</evidence>
<dbReference type="OrthoDB" id="432281at2759"/>
<dbReference type="Pfam" id="PF05186">
    <property type="entry name" value="Dpy-30"/>
    <property type="match status" value="1"/>
</dbReference>
<name>A0A183AUB9_9TREM</name>
<feature type="compositionally biased region" description="Acidic residues" evidence="1">
    <location>
        <begin position="179"/>
        <end position="199"/>
    </location>
</feature>
<evidence type="ECO:0000313" key="4">
    <source>
        <dbReference type="WBParaSite" id="ECPE_0001058601-mRNA-1"/>
    </source>
</evidence>
<dbReference type="AlphaFoldDB" id="A0A183AUB9"/>
<feature type="region of interest" description="Disordered" evidence="1">
    <location>
        <begin position="164"/>
        <end position="199"/>
    </location>
</feature>
<organism evidence="4">
    <name type="scientific">Echinostoma caproni</name>
    <dbReference type="NCBI Taxonomy" id="27848"/>
    <lineage>
        <taxon>Eukaryota</taxon>
        <taxon>Metazoa</taxon>
        <taxon>Spiralia</taxon>
        <taxon>Lophotrochozoa</taxon>
        <taxon>Platyhelminthes</taxon>
        <taxon>Trematoda</taxon>
        <taxon>Digenea</taxon>
        <taxon>Plagiorchiida</taxon>
        <taxon>Echinostomata</taxon>
        <taxon>Echinostomatoidea</taxon>
        <taxon>Echinostomatidae</taxon>
        <taxon>Echinostoma</taxon>
    </lineage>
</organism>
<dbReference type="WBParaSite" id="ECPE_0001058601-mRNA-1">
    <property type="protein sequence ID" value="ECPE_0001058601-mRNA-1"/>
    <property type="gene ID" value="ECPE_0001058601"/>
</dbReference>
<proteinExistence type="predicted"/>
<evidence type="ECO:0000313" key="2">
    <source>
        <dbReference type="EMBL" id="VDP87246.1"/>
    </source>
</evidence>
<sequence>MNASKDEKTGGDFVHVESDYIRRVLGEPLHHGLCALLLYKPLDPIDFLANYLRYWVKHVRNYRRQKIAEEQIDLLIAAQIPWNVGVIAEQARRMEQEALETARRITEEEARKAAIERARIKAAVDWTTRKASDQIRTETASIVLTETEEKAENLAVKKAEAAEKARRKAEEMARRKAMEEEEAMAEQEGDEDMEEEEED</sequence>
<accession>A0A183AUB9</accession>
<reference evidence="4" key="1">
    <citation type="submission" date="2016-06" db="UniProtKB">
        <authorList>
            <consortium name="WormBaseParasite"/>
        </authorList>
    </citation>
    <scope>IDENTIFICATION</scope>
</reference>
<dbReference type="CDD" id="cd22966">
    <property type="entry name" value="DD_DYDC-like"/>
    <property type="match status" value="1"/>
</dbReference>
<feature type="compositionally biased region" description="Basic and acidic residues" evidence="1">
    <location>
        <begin position="164"/>
        <end position="178"/>
    </location>
</feature>
<reference evidence="2 3" key="2">
    <citation type="submission" date="2018-11" db="EMBL/GenBank/DDBJ databases">
        <authorList>
            <consortium name="Pathogen Informatics"/>
        </authorList>
    </citation>
    <scope>NUCLEOTIDE SEQUENCE [LARGE SCALE GENOMIC DNA]</scope>
    <source>
        <strain evidence="2 3">Egypt</strain>
    </source>
</reference>
<dbReference type="EMBL" id="UZAN01049263">
    <property type="protein sequence ID" value="VDP87246.1"/>
    <property type="molecule type" value="Genomic_DNA"/>
</dbReference>
<dbReference type="InterPro" id="IPR007858">
    <property type="entry name" value="Dpy-30_motif"/>
</dbReference>
<evidence type="ECO:0000256" key="1">
    <source>
        <dbReference type="SAM" id="MobiDB-lite"/>
    </source>
</evidence>
<gene>
    <name evidence="2" type="ORF">ECPE_LOCUS10554</name>
</gene>
<protein>
    <submittedName>
        <fullName evidence="4">DPY30 domain-containing protein 1-like</fullName>
    </submittedName>
</protein>
<keyword evidence="3" id="KW-1185">Reference proteome</keyword>